<dbReference type="SFLD" id="SFLDS00003">
    <property type="entry name" value="Haloacid_Dehalogenase"/>
    <property type="match status" value="1"/>
</dbReference>
<dbReference type="InterPro" id="IPR023214">
    <property type="entry name" value="HAD_sf"/>
</dbReference>
<evidence type="ECO:0000256" key="1">
    <source>
        <dbReference type="ARBA" id="ARBA00007958"/>
    </source>
</evidence>
<dbReference type="NCBIfam" id="TIGR01549">
    <property type="entry name" value="HAD-SF-IA-v1"/>
    <property type="match status" value="1"/>
</dbReference>
<name>L9UE61_NATMM</name>
<gene>
    <name evidence="3" type="ORF">C500_20306</name>
</gene>
<keyword evidence="3" id="KW-0378">Hydrolase</keyword>
<accession>L9UE61</accession>
<proteinExistence type="inferred from homology"/>
<dbReference type="PANTHER" id="PTHR43434">
    <property type="entry name" value="PHOSPHOGLYCOLATE PHOSPHATASE"/>
    <property type="match status" value="1"/>
</dbReference>
<feature type="compositionally biased region" description="Low complexity" evidence="2">
    <location>
        <begin position="25"/>
        <end position="34"/>
    </location>
</feature>
<dbReference type="Proteomes" id="UP000011543">
    <property type="component" value="Unassembled WGS sequence"/>
</dbReference>
<dbReference type="SFLD" id="SFLDG01129">
    <property type="entry name" value="C1.5:_HAD__Beta-PGM__Phosphata"/>
    <property type="match status" value="1"/>
</dbReference>
<reference evidence="3 4" key="1">
    <citation type="journal article" date="2014" name="PLoS Genet.">
        <title>Phylogenetically driven sequencing of extremely halophilic archaea reveals strategies for static and dynamic osmo-response.</title>
        <authorList>
            <person name="Becker E.A."/>
            <person name="Seitzer P.M."/>
            <person name="Tritt A."/>
            <person name="Larsen D."/>
            <person name="Krusor M."/>
            <person name="Yao A.I."/>
            <person name="Wu D."/>
            <person name="Madern D."/>
            <person name="Eisen J.A."/>
            <person name="Darling A.E."/>
            <person name="Facciotti M.T."/>
        </authorList>
    </citation>
    <scope>NUCLEOTIDE SEQUENCE [LARGE SCALE GENOMIC DNA]</scope>
    <source>
        <strain evidence="4">ATCC 43099 / DSM 3394 / CCM 3739 / CIP 104546 / IAM 13178 / JCM 8861 / NBRC 102185 / NCIMB 2190 / MS3</strain>
    </source>
</reference>
<dbReference type="PATRIC" id="fig|547559.17.peg.4009"/>
<dbReference type="SUPFAM" id="SSF56784">
    <property type="entry name" value="HAD-like"/>
    <property type="match status" value="1"/>
</dbReference>
<comment type="similarity">
    <text evidence="1">Belongs to the HAD-like hydrolase superfamily.</text>
</comment>
<feature type="region of interest" description="Disordered" evidence="2">
    <location>
        <begin position="20"/>
        <end position="43"/>
    </location>
</feature>
<sequence length="345" mass="37724">MGGFLKREIGRLYSLRPIRDGMTTNANGDGNGNRNRNRNRNRNGTAPLEAAVDAIVLDIDGVLVDVADSYRRAIIESVDTVYGRTIRKDDIQQFKDAGGFNNDWELTDAAALYVLATGEGYDASLAEFTDEIAAAGGGLEAAESAVRDGIGAQATKRVTDRWNRERLRDVFQQLYLGEELYQALESGEPDDDLRQEGFIHDEPVILDEETRNWLLDEAGVSVGVLTGRPEAEAEIALDRVGLADEIPVEHRFTMDDWEEGKPHPRALTTLAERFDADSVIFVGDTLDDVRTATNAIEADPSREYHGIGVLTGGLTGAEGRQKYADEDAAAVLESVNELPALLADE</sequence>
<dbReference type="EMBL" id="AOHS01000063">
    <property type="protein sequence ID" value="ELY23169.1"/>
    <property type="molecule type" value="Genomic_DNA"/>
</dbReference>
<evidence type="ECO:0000256" key="2">
    <source>
        <dbReference type="SAM" id="MobiDB-lite"/>
    </source>
</evidence>
<evidence type="ECO:0000313" key="3">
    <source>
        <dbReference type="EMBL" id="ELY23169.1"/>
    </source>
</evidence>
<organism evidence="3 4">
    <name type="scientific">Natrialba magadii (strain ATCC 43099 / DSM 3394 / CCM 3739 / CIP 104546 / IAM 13178 / JCM 8861 / NBRC 102185 / NCIMB 2190 / MS3)</name>
    <name type="common">Natronobacterium magadii</name>
    <dbReference type="NCBI Taxonomy" id="547559"/>
    <lineage>
        <taxon>Archaea</taxon>
        <taxon>Methanobacteriati</taxon>
        <taxon>Methanobacteriota</taxon>
        <taxon>Stenosarchaea group</taxon>
        <taxon>Halobacteria</taxon>
        <taxon>Halobacteriales</taxon>
        <taxon>Natrialbaceae</taxon>
        <taxon>Natrialba</taxon>
    </lineage>
</organism>
<dbReference type="GO" id="GO:0008967">
    <property type="term" value="F:phosphoglycolate phosphatase activity"/>
    <property type="evidence" value="ECO:0007669"/>
    <property type="project" value="TreeGrafter"/>
</dbReference>
<dbReference type="Gene3D" id="3.40.50.1000">
    <property type="entry name" value="HAD superfamily/HAD-like"/>
    <property type="match status" value="1"/>
</dbReference>
<dbReference type="CDD" id="cd01427">
    <property type="entry name" value="HAD_like"/>
    <property type="match status" value="1"/>
</dbReference>
<dbReference type="Pfam" id="PF00702">
    <property type="entry name" value="Hydrolase"/>
    <property type="match status" value="1"/>
</dbReference>
<dbReference type="InterPro" id="IPR050155">
    <property type="entry name" value="HAD-like_hydrolase_sf"/>
</dbReference>
<dbReference type="InterPro" id="IPR036412">
    <property type="entry name" value="HAD-like_sf"/>
</dbReference>
<dbReference type="AlphaFoldDB" id="L9UE61"/>
<dbReference type="GO" id="GO:0006281">
    <property type="term" value="P:DNA repair"/>
    <property type="evidence" value="ECO:0007669"/>
    <property type="project" value="TreeGrafter"/>
</dbReference>
<dbReference type="PANTHER" id="PTHR43434:SF1">
    <property type="entry name" value="PHOSPHOGLYCOLATE PHOSPHATASE"/>
    <property type="match status" value="1"/>
</dbReference>
<dbReference type="InterPro" id="IPR006439">
    <property type="entry name" value="HAD-SF_hydro_IA"/>
</dbReference>
<protein>
    <submittedName>
        <fullName evidence="3">HAD superfamily hydrolase</fullName>
    </submittedName>
</protein>
<dbReference type="InterPro" id="IPR006438">
    <property type="entry name" value="HAD-SF_TIGR01548"/>
</dbReference>
<evidence type="ECO:0000313" key="4">
    <source>
        <dbReference type="Proteomes" id="UP000011543"/>
    </source>
</evidence>
<dbReference type="NCBIfam" id="TIGR01548">
    <property type="entry name" value="HAD-SF-IA-hyp1"/>
    <property type="match status" value="1"/>
</dbReference>
<comment type="caution">
    <text evidence="3">The sequence shown here is derived from an EMBL/GenBank/DDBJ whole genome shotgun (WGS) entry which is preliminary data.</text>
</comment>